<evidence type="ECO:0000256" key="4">
    <source>
        <dbReference type="ARBA" id="ARBA00024863"/>
    </source>
</evidence>
<dbReference type="Gene3D" id="2.30.29.30">
    <property type="entry name" value="Pleckstrin-homology domain (PH domain)/Phosphotyrosine-binding domain (PTB)"/>
    <property type="match status" value="1"/>
</dbReference>
<comment type="function">
    <text evidence="4">Involved in cytoskeletal rearrangements required for phagocytosis of apoptotic cells and cell motility. Acts in association with DOCK1 and CRK. Was initially proposed to be required in complex with DOCK1 to activate Rac Rho small GTPases. May enhance the guanine nucleotide exchange factor (GEF) activity of DOCK1.</text>
</comment>
<keyword evidence="2" id="KW-0581">Phagocytosis</keyword>
<evidence type="ECO:0000256" key="1">
    <source>
        <dbReference type="ARBA" id="ARBA00022703"/>
    </source>
</evidence>
<dbReference type="Pfam" id="PF16457">
    <property type="entry name" value="PH_12"/>
    <property type="match status" value="1"/>
</dbReference>
<evidence type="ECO:0000256" key="3">
    <source>
        <dbReference type="ARBA" id="ARBA00023036"/>
    </source>
</evidence>
<dbReference type="InterPro" id="IPR011993">
    <property type="entry name" value="PH-like_dom_sf"/>
</dbReference>
<dbReference type="InterPro" id="IPR050868">
    <property type="entry name" value="ELMO_domain-containing"/>
</dbReference>
<keyword evidence="8" id="KW-1185">Reference proteome</keyword>
<keyword evidence="3" id="KW-0729">SH3-binding</keyword>
<dbReference type="GO" id="GO:0048870">
    <property type="term" value="P:cell motility"/>
    <property type="evidence" value="ECO:0007669"/>
    <property type="project" value="TreeGrafter"/>
</dbReference>
<dbReference type="Pfam" id="PF04727">
    <property type="entry name" value="ELMO_CED12"/>
    <property type="match status" value="1"/>
</dbReference>
<dbReference type="InterPro" id="IPR011989">
    <property type="entry name" value="ARM-like"/>
</dbReference>
<dbReference type="EMBL" id="JASBNA010000017">
    <property type="protein sequence ID" value="KAK7686273.1"/>
    <property type="molecule type" value="Genomic_DNA"/>
</dbReference>
<dbReference type="GO" id="GO:0007015">
    <property type="term" value="P:actin filament organization"/>
    <property type="evidence" value="ECO:0007669"/>
    <property type="project" value="TreeGrafter"/>
</dbReference>
<keyword evidence="1" id="KW-0053">Apoptosis</keyword>
<name>A0AAW0FXP3_9APHY</name>
<dbReference type="Proteomes" id="UP001385951">
    <property type="component" value="Unassembled WGS sequence"/>
</dbReference>
<evidence type="ECO:0000313" key="8">
    <source>
        <dbReference type="Proteomes" id="UP001385951"/>
    </source>
</evidence>
<dbReference type="PANTHER" id="PTHR12771:SF56">
    <property type="entry name" value="CED-12"/>
    <property type="match status" value="1"/>
</dbReference>
<dbReference type="InterPro" id="IPR024574">
    <property type="entry name" value="ELMO_ARM"/>
</dbReference>
<reference evidence="7 8" key="1">
    <citation type="submission" date="2022-09" db="EMBL/GenBank/DDBJ databases">
        <authorList>
            <person name="Palmer J.M."/>
        </authorList>
    </citation>
    <scope>NUCLEOTIDE SEQUENCE [LARGE SCALE GENOMIC DNA]</scope>
    <source>
        <strain evidence="7 8">DSM 7382</strain>
    </source>
</reference>
<comment type="caution">
    <text evidence="7">The sequence shown here is derived from an EMBL/GenBank/DDBJ whole genome shotgun (WGS) entry which is preliminary data.</text>
</comment>
<proteinExistence type="predicted"/>
<dbReference type="InterPro" id="IPR006816">
    <property type="entry name" value="ELMO_dom"/>
</dbReference>
<dbReference type="GO" id="GO:0005886">
    <property type="term" value="C:plasma membrane"/>
    <property type="evidence" value="ECO:0007669"/>
    <property type="project" value="TreeGrafter"/>
</dbReference>
<evidence type="ECO:0000313" key="7">
    <source>
        <dbReference type="EMBL" id="KAK7686273.1"/>
    </source>
</evidence>
<feature type="domain" description="ELMO" evidence="6">
    <location>
        <begin position="353"/>
        <end position="507"/>
    </location>
</feature>
<gene>
    <name evidence="7" type="ORF">QCA50_010497</name>
</gene>
<dbReference type="Pfam" id="PF11841">
    <property type="entry name" value="ELMO_ARM"/>
    <property type="match status" value="1"/>
</dbReference>
<dbReference type="GO" id="GO:0017124">
    <property type="term" value="F:SH3 domain binding"/>
    <property type="evidence" value="ECO:0007669"/>
    <property type="project" value="UniProtKB-KW"/>
</dbReference>
<dbReference type="InterPro" id="IPR001849">
    <property type="entry name" value="PH_domain"/>
</dbReference>
<dbReference type="Gene3D" id="1.25.10.10">
    <property type="entry name" value="Leucine-rich Repeat Variant"/>
    <property type="match status" value="1"/>
</dbReference>
<sequence>MSSPPGNSVQSGAGPSNANGTTTKSGLIPTNTVTTKDGLTVRVRIDPTLAVDDVIRQLCINLRIKDPPGVFALRDDTDELVTNDNLRSKIKAKVNLKLVNAPAIEAAEIVEKLSVKDARLGLTLTSLRKYIKEEQFATDFLNRDGLRELIGVISYSHGNTLAYALTAMQNLMELDHGWSSLSESFILKIVQILASEQSLINVCRPATAILKKLVEADPASAPGSSVMPSSSKAPPTPAPGSVYKYGFEIVFEQMRKEKRMLETVVGRLGSADTTMALYSMMLINSLMAHATDARWEEFMSSIERLNVNKAVIRLMSSHTIEDLTSCILDYQANVVRATYRRKMTMVEPDAVPAHAEALTFVWSESKVNEVDGRGGIRKWRQLGFDTEDITQEFHEVGVLGLQCLFAFVQKDPDYFSKVIQEQLSRPEERRCPIAKASNEVVDLLSEHWAIFGSYSASTTFQPFFLSFERVHGLATQFFFRMWNESGASRGDFSRVVALVRSQVKEALRKENVRAWHEVEKEFLESEYRAVRDRQMKELEMEDDVMGRVPIRNLRAKLYKDSLEFVRQQRIHCLLQGAWFMNAIPVVTNISRDTMRKPTRPWRFMRLDNGMKYLHYVDSQAQFTVRSGLEDLPERLDISLINEVTIGTCAPLPNILRDQGDLTYNVSQLQASSLSFALLTAGGGLLAAQIAPDKSRWADWTDGLNMLRRDGGHVASQETEMFVQALTDIGLKVRLLNLSGDRADIPSGIVQGQPPTNNDFFFSDLLYDTQG</sequence>
<feature type="region of interest" description="Disordered" evidence="5">
    <location>
        <begin position="1"/>
        <end position="31"/>
    </location>
</feature>
<organism evidence="7 8">
    <name type="scientific">Cerrena zonata</name>
    <dbReference type="NCBI Taxonomy" id="2478898"/>
    <lineage>
        <taxon>Eukaryota</taxon>
        <taxon>Fungi</taxon>
        <taxon>Dikarya</taxon>
        <taxon>Basidiomycota</taxon>
        <taxon>Agaricomycotina</taxon>
        <taxon>Agaricomycetes</taxon>
        <taxon>Polyporales</taxon>
        <taxon>Cerrenaceae</taxon>
        <taxon>Cerrena</taxon>
    </lineage>
</organism>
<evidence type="ECO:0000256" key="2">
    <source>
        <dbReference type="ARBA" id="ARBA00022907"/>
    </source>
</evidence>
<accession>A0AAW0FXP3</accession>
<dbReference type="PROSITE" id="PS51335">
    <property type="entry name" value="ELMO"/>
    <property type="match status" value="1"/>
</dbReference>
<dbReference type="PANTHER" id="PTHR12771">
    <property type="entry name" value="ENGULFMENT AND CELL MOTILITY"/>
    <property type="match status" value="1"/>
</dbReference>
<protein>
    <recommendedName>
        <fullName evidence="6">ELMO domain-containing protein</fullName>
    </recommendedName>
</protein>
<dbReference type="GO" id="GO:0006915">
    <property type="term" value="P:apoptotic process"/>
    <property type="evidence" value="ECO:0007669"/>
    <property type="project" value="UniProtKB-KW"/>
</dbReference>
<evidence type="ECO:0000259" key="6">
    <source>
        <dbReference type="PROSITE" id="PS51335"/>
    </source>
</evidence>
<dbReference type="AlphaFoldDB" id="A0AAW0FXP3"/>
<evidence type="ECO:0000256" key="5">
    <source>
        <dbReference type="SAM" id="MobiDB-lite"/>
    </source>
</evidence>